<reference evidence="4" key="1">
    <citation type="submission" date="2016-02" db="EMBL/GenBank/DDBJ databases">
        <authorList>
            <person name="Schultz-Johansen M."/>
            <person name="Glaring M.A."/>
            <person name="Bech P.K."/>
            <person name="Stougaard P."/>
        </authorList>
    </citation>
    <scope>NUCLEOTIDE SEQUENCE [LARGE SCALE GENOMIC DNA]</scope>
    <source>
        <strain evidence="4">S66</strain>
    </source>
</reference>
<dbReference type="Gene3D" id="2.60.40.10">
    <property type="entry name" value="Immunoglobulins"/>
    <property type="match status" value="1"/>
</dbReference>
<proteinExistence type="predicted"/>
<dbReference type="InterPro" id="IPR001590">
    <property type="entry name" value="Peptidase_M12B"/>
</dbReference>
<gene>
    <name evidence="3" type="ORF">AX660_06700</name>
</gene>
<dbReference type="Gene3D" id="2.60.40.2810">
    <property type="match status" value="1"/>
</dbReference>
<dbReference type="GO" id="GO:0006508">
    <property type="term" value="P:proteolysis"/>
    <property type="evidence" value="ECO:0007669"/>
    <property type="project" value="InterPro"/>
</dbReference>
<dbReference type="OrthoDB" id="5242130at2"/>
<dbReference type="InterPro" id="IPR013783">
    <property type="entry name" value="Ig-like_fold"/>
</dbReference>
<evidence type="ECO:0000259" key="2">
    <source>
        <dbReference type="PROSITE" id="PS50215"/>
    </source>
</evidence>
<dbReference type="Proteomes" id="UP000070299">
    <property type="component" value="Unassembled WGS sequence"/>
</dbReference>
<evidence type="ECO:0000313" key="4">
    <source>
        <dbReference type="Proteomes" id="UP000070299"/>
    </source>
</evidence>
<protein>
    <recommendedName>
        <fullName evidence="2">Peptidase M12B domain-containing protein</fullName>
    </recommendedName>
</protein>
<feature type="signal peptide" evidence="1">
    <location>
        <begin position="1"/>
        <end position="17"/>
    </location>
</feature>
<dbReference type="GO" id="GO:0004222">
    <property type="term" value="F:metalloendopeptidase activity"/>
    <property type="evidence" value="ECO:0007669"/>
    <property type="project" value="InterPro"/>
</dbReference>
<dbReference type="SUPFAM" id="SSF55486">
    <property type="entry name" value="Metalloproteases ('zincins'), catalytic domain"/>
    <property type="match status" value="1"/>
</dbReference>
<keyword evidence="1" id="KW-0732">Signal</keyword>
<evidence type="ECO:0000256" key="1">
    <source>
        <dbReference type="SAM" id="SignalP"/>
    </source>
</evidence>
<dbReference type="RefSeq" id="WP_068372743.1">
    <property type="nucleotide sequence ID" value="NZ_LSNE01000003.1"/>
</dbReference>
<dbReference type="STRING" id="1799789.AX660_06700"/>
<organism evidence="3 4">
    <name type="scientific">Paraglaciecola hydrolytica</name>
    <dbReference type="NCBI Taxonomy" id="1799789"/>
    <lineage>
        <taxon>Bacteria</taxon>
        <taxon>Pseudomonadati</taxon>
        <taxon>Pseudomonadota</taxon>
        <taxon>Gammaproteobacteria</taxon>
        <taxon>Alteromonadales</taxon>
        <taxon>Alteromonadaceae</taxon>
        <taxon>Paraglaciecola</taxon>
    </lineage>
</organism>
<keyword evidence="4" id="KW-1185">Reference proteome</keyword>
<dbReference type="Gene3D" id="3.40.390.10">
    <property type="entry name" value="Collagenase (Catalytic Domain)"/>
    <property type="match status" value="1"/>
</dbReference>
<dbReference type="InterPro" id="IPR024079">
    <property type="entry name" value="MetalloPept_cat_dom_sf"/>
</dbReference>
<dbReference type="PROSITE" id="PS50215">
    <property type="entry name" value="ADAM_MEPRO"/>
    <property type="match status" value="1"/>
</dbReference>
<sequence length="885" mass="96109">MLAMFTSLLLLSPFGDAAQTQSHPLWQDNIVAAPFVKPQNLRVKANNARYLTIDIQQLKGVQTQLNQVHKLQIPDLAGAMFEFELKPSAVMSAELAAQYPEFMSYAGQQIGNANNYGRFSLSPKGFFGFYRMQGEWLLLSPLSNIAGQQNYIVYRYTDALPLEDDSEQNKHARDQDFLLLEAPRLKQNTLQKSAPTGDQIRTYRLALSTTGEYSQKFGGNKAAVLEEMLTLINRINQILLNDLAIQFELVDSQNVIYTDAASDPFTNNDAASDVETNQSTLDAVLGSANYDIGHLLSTNGGGLAAVDSLCRAGNKATATSGSNNPQGERFYIDFLIHELGHQLGARHSFNALDQRICDAGQRNATSAFEPGSGSTIMSYAGLCSGQNIQTRSDPYFHAGSIAEIRNTLDSSNRQSCGVVSSANNAIPQIQLSKTNYTIPANTPFLLTGSATDADRDPLVYSWEQVNAGGLNGSTANATEMNTDNGDNPLFRSLPASSQSQRYFPELNSVITQQLSLGEVYPATQRNLNMRLTVRDTKGGVNNADVSVAVIASPHKFAFNFPISSHNWLGLSKQTLLWNVAQTNVAPINCSKVDILLSADDARDFSHMLASGVDNDGEQQIQLPNIDSNHVRLMLRCSDNIFYVLNNRDISITHSEPIQPVISGQKPITIEEDSSTTITLADLIIDDPDSIYPDDFTLLIEPGENYLLANNLLSPAENFNGQLQINLRVNDGQLDSSPFVLLINVSPVNDPPMAINDSASVAQNSSASLFDVLNNDSDIEGDNLSITAFEYSGQGTVSINSQQISYQPANGFSGSESINYTLSDGQLSAIASLNITVIATPPPSNPSPNPPAINSSGGGSVFQLLIFIAIGLSIRGLNLRFKEHHE</sequence>
<feature type="domain" description="Peptidase M12B" evidence="2">
    <location>
        <begin position="201"/>
        <end position="389"/>
    </location>
</feature>
<evidence type="ECO:0000313" key="3">
    <source>
        <dbReference type="EMBL" id="KXI29726.1"/>
    </source>
</evidence>
<dbReference type="Pfam" id="PF17963">
    <property type="entry name" value="Big_9"/>
    <property type="match status" value="1"/>
</dbReference>
<dbReference type="AlphaFoldDB" id="A0A136A3C2"/>
<accession>A0A136A3C2</accession>
<name>A0A136A3C2_9ALTE</name>
<feature type="chain" id="PRO_5007469392" description="Peptidase M12B domain-containing protein" evidence="1">
    <location>
        <begin position="18"/>
        <end position="885"/>
    </location>
</feature>
<dbReference type="EMBL" id="LSNE01000003">
    <property type="protein sequence ID" value="KXI29726.1"/>
    <property type="molecule type" value="Genomic_DNA"/>
</dbReference>
<comment type="caution">
    <text evidence="3">The sequence shown here is derived from an EMBL/GenBank/DDBJ whole genome shotgun (WGS) entry which is preliminary data.</text>
</comment>
<dbReference type="Pfam" id="PF13583">
    <property type="entry name" value="Reprolysin_4"/>
    <property type="match status" value="1"/>
</dbReference>